<dbReference type="InterPro" id="IPR029021">
    <property type="entry name" value="Prot-tyrosine_phosphatase-like"/>
</dbReference>
<feature type="region of interest" description="Disordered" evidence="9">
    <location>
        <begin position="855"/>
        <end position="986"/>
    </location>
</feature>
<dbReference type="InterPro" id="IPR011993">
    <property type="entry name" value="PH-like_dom_sf"/>
</dbReference>
<dbReference type="Pfam" id="PF00373">
    <property type="entry name" value="FERM_M"/>
    <property type="match status" value="1"/>
</dbReference>
<dbReference type="Gene3D" id="3.10.20.90">
    <property type="entry name" value="Phosphatidylinositol 3-kinase Catalytic Subunit, Chain A, domain 1"/>
    <property type="match status" value="1"/>
</dbReference>
<accession>A0A9Q1CHW0</accession>
<dbReference type="EC" id="3.1.3.48" evidence="3"/>
<evidence type="ECO:0000256" key="5">
    <source>
        <dbReference type="ARBA" id="ARBA00022553"/>
    </source>
</evidence>
<dbReference type="SMART" id="SM00404">
    <property type="entry name" value="PTPc_motif"/>
    <property type="match status" value="1"/>
</dbReference>
<evidence type="ECO:0000259" key="12">
    <source>
        <dbReference type="PROSITE" id="PS50057"/>
    </source>
</evidence>
<keyword evidence="8" id="KW-0206">Cytoskeleton</keyword>
<dbReference type="InterPro" id="IPR000299">
    <property type="entry name" value="FERM_domain"/>
</dbReference>
<dbReference type="InterPro" id="IPR041782">
    <property type="entry name" value="PTPN14/21_FERM_C"/>
</dbReference>
<evidence type="ECO:0000313" key="14">
    <source>
        <dbReference type="Proteomes" id="UP001152320"/>
    </source>
</evidence>
<dbReference type="SMART" id="SM00295">
    <property type="entry name" value="B41"/>
    <property type="match status" value="1"/>
</dbReference>
<dbReference type="Pfam" id="PF09380">
    <property type="entry name" value="FERM_C"/>
    <property type="match status" value="1"/>
</dbReference>
<feature type="compositionally biased region" description="Polar residues" evidence="9">
    <location>
        <begin position="942"/>
        <end position="951"/>
    </location>
</feature>
<keyword evidence="5" id="KW-0597">Phosphoprotein</keyword>
<dbReference type="FunFam" id="1.20.80.10:FF:000014">
    <property type="entry name" value="Tyrosine-protein phosphatase non-receptor type"/>
    <property type="match status" value="1"/>
</dbReference>
<dbReference type="InterPro" id="IPR029071">
    <property type="entry name" value="Ubiquitin-like_domsf"/>
</dbReference>
<proteinExistence type="inferred from homology"/>
<dbReference type="FunFam" id="2.30.29.30:FF:000149">
    <property type="entry name" value="Tyrosine-protein phosphatase non-receptor type"/>
    <property type="match status" value="1"/>
</dbReference>
<dbReference type="FunFam" id="3.10.20.90:FF:000039">
    <property type="entry name" value="Tyrosine-protein phosphatase non-receptor type"/>
    <property type="match status" value="1"/>
</dbReference>
<evidence type="ECO:0000313" key="13">
    <source>
        <dbReference type="EMBL" id="KAJ8044990.1"/>
    </source>
</evidence>
<feature type="compositionally biased region" description="Polar residues" evidence="9">
    <location>
        <begin position="918"/>
        <end position="929"/>
    </location>
</feature>
<dbReference type="PRINTS" id="PR00935">
    <property type="entry name" value="BAND41"/>
</dbReference>
<evidence type="ECO:0000259" key="10">
    <source>
        <dbReference type="PROSITE" id="PS50055"/>
    </source>
</evidence>
<comment type="subcellular location">
    <subcellularLocation>
        <location evidence="1">Cytoplasm</location>
        <location evidence="1">Cytoskeleton</location>
    </subcellularLocation>
</comment>
<feature type="domain" description="FERM" evidence="12">
    <location>
        <begin position="21"/>
        <end position="307"/>
    </location>
</feature>
<dbReference type="PROSITE" id="PS00661">
    <property type="entry name" value="FERM_2"/>
    <property type="match status" value="1"/>
</dbReference>
<feature type="compositionally biased region" description="Low complexity" evidence="9">
    <location>
        <begin position="879"/>
        <end position="900"/>
    </location>
</feature>
<dbReference type="InterPro" id="IPR019749">
    <property type="entry name" value="Band_41_domain"/>
</dbReference>
<dbReference type="PROSITE" id="PS50055">
    <property type="entry name" value="TYR_PHOSPHATASE_PTP"/>
    <property type="match status" value="1"/>
</dbReference>
<dbReference type="SMART" id="SM00194">
    <property type="entry name" value="PTPc"/>
    <property type="match status" value="1"/>
</dbReference>
<keyword evidence="7" id="KW-0904">Protein phosphatase</keyword>
<feature type="domain" description="Tyrosine specific protein phosphatases" evidence="11">
    <location>
        <begin position="1180"/>
        <end position="1259"/>
    </location>
</feature>
<dbReference type="GO" id="GO:0004725">
    <property type="term" value="F:protein tyrosine phosphatase activity"/>
    <property type="evidence" value="ECO:0007669"/>
    <property type="project" value="UniProtKB-EC"/>
</dbReference>
<dbReference type="GO" id="GO:0005856">
    <property type="term" value="C:cytoskeleton"/>
    <property type="evidence" value="ECO:0007669"/>
    <property type="project" value="UniProtKB-SubCell"/>
</dbReference>
<dbReference type="InterPro" id="IPR019747">
    <property type="entry name" value="FERM_CS"/>
</dbReference>
<comment type="caution">
    <text evidence="13">The sequence shown here is derived from an EMBL/GenBank/DDBJ whole genome shotgun (WGS) entry which is preliminary data.</text>
</comment>
<evidence type="ECO:0000259" key="11">
    <source>
        <dbReference type="PROSITE" id="PS50056"/>
    </source>
</evidence>
<keyword evidence="4" id="KW-0963">Cytoplasm</keyword>
<dbReference type="CDD" id="cd13188">
    <property type="entry name" value="FERM_C_PTPN14_PTPN21"/>
    <property type="match status" value="1"/>
</dbReference>
<dbReference type="CDD" id="cd17099">
    <property type="entry name" value="FERM_F1_PTPN14_like"/>
    <property type="match status" value="1"/>
</dbReference>
<dbReference type="PROSITE" id="PS50057">
    <property type="entry name" value="FERM_3"/>
    <property type="match status" value="1"/>
</dbReference>
<evidence type="ECO:0000256" key="2">
    <source>
        <dbReference type="ARBA" id="ARBA00009649"/>
    </source>
</evidence>
<dbReference type="Gene3D" id="3.90.190.10">
    <property type="entry name" value="Protein tyrosine phosphatase superfamily"/>
    <property type="match status" value="1"/>
</dbReference>
<dbReference type="SUPFAM" id="SSF50729">
    <property type="entry name" value="PH domain-like"/>
    <property type="match status" value="1"/>
</dbReference>
<evidence type="ECO:0000256" key="9">
    <source>
        <dbReference type="SAM" id="MobiDB-lite"/>
    </source>
</evidence>
<dbReference type="InterPro" id="IPR018980">
    <property type="entry name" value="FERM_PH-like_C"/>
</dbReference>
<keyword evidence="14" id="KW-1185">Reference proteome</keyword>
<dbReference type="InterPro" id="IPR018979">
    <property type="entry name" value="FERM_N"/>
</dbReference>
<gene>
    <name evidence="13" type="ORF">HOLleu_07903</name>
</gene>
<feature type="domain" description="Tyrosine-protein phosphatase" evidence="10">
    <location>
        <begin position="999"/>
        <end position="1268"/>
    </location>
</feature>
<dbReference type="InterPro" id="IPR035963">
    <property type="entry name" value="FERM_2"/>
</dbReference>
<name>A0A9Q1CHW0_HOLLE</name>
<dbReference type="SUPFAM" id="SSF52799">
    <property type="entry name" value="(Phosphotyrosine protein) phosphatases II"/>
    <property type="match status" value="1"/>
</dbReference>
<evidence type="ECO:0000256" key="3">
    <source>
        <dbReference type="ARBA" id="ARBA00013064"/>
    </source>
</evidence>
<dbReference type="Proteomes" id="UP001152320">
    <property type="component" value="Chromosome 3"/>
</dbReference>
<dbReference type="Gene3D" id="1.20.80.10">
    <property type="match status" value="1"/>
</dbReference>
<dbReference type="Pfam" id="PF00102">
    <property type="entry name" value="Y_phosphatase"/>
    <property type="match status" value="1"/>
</dbReference>
<sequence length="1275" mass="144492">MPFRIKLKKTRRYHVSGKNSYLAKVQLLDNTTLECTLNQESLGQECLEIIAQKYQLEESEYFGLQYSNKNYQLRWVDLEKPLKKQLEKYTQDPVLKFGVMLYAPNMQSLKQEITRYLFFLQLKSDIIEGLLRCSPEQAILLASFALQAEYGDYERQKFTANDLQEYVLLPRNITTDIESQAGMIQEVINVYAQHGGMTSEQAELAYISEVSQLEGYGQESYPAKDENGKDLFLGCSFTGLFVRHINDQTTVFLNWNDISTLNYNKRLFCIETSKKDTSMQFQMDDAETAKYVWRMCKLQQQFQKYSLEREKGQEIQLHSIVDQQRFLPERMSVERRPTLLRHSDLKEQISLQNGTTREVSSEESLAQHITANGEYTSSQLSLENQHNAEQFHYHHPEFVLDRRTPDMVDGNMGIRTNGVYNAPSYSSSLNYSNPMDLSPAASRQSLVNSDIIQTNIRQAVPAYRQTPDYETAIRQRQERAHTLTDQNQNVSAVGYGQMETGIYPQTHLRNGHPPSEHKLRYRLSYNGPVMSGYQDTSAESLQALLNRNVTHMVHTISVPELSSNTYQTTQEYIAAKVLKEQFRPPPPYPRGSTSTPDLAHQSLKNYLMSSSSPDLVDRKMRAHFEPLQEIVSSSGITHMNGVMSTSANGDLSQSLPMEAFENLRIKDGHQMEIQPGYNVYPSAVPTYHSPAGANLRFTFTEPAMQGDMPVLSAPAGYEDGVNSYSPNGKREFSPNVLLSPMPLVSPPSEFADTSDIDSNMSPSSVGSPPHHFRLPGQGITYPREIQVQVMQAGTAAGYGSSPQRSPEMREMNIYGRQAIDSHHSPLEVRPPHVEKETAFTGSDIPVTREYVPQRVQPESPTHWVNPGPNSTQPNQNRNSAISDSDPSSISEHPSPSSKNSDPSRNPLIEESKRDSLGAQATSGYGTSGESDQELTKDEDHPQPSSSRTGSITGPLKVAAMSGLTMLRPEEDKSDEEEGTRHPRDARRKILEEQLREGRVFTEYQQIPKKRVGILHHTAKLPDNQSRNRFIDVLPYEDTRVSIAPMHDNSTGYINASHITMPVAGDKVRYIAAQAPMQNTVRDWWRMIWEQGVQVIAMLTKLQEGGKEKCFRYWPNFVSSNNTAEFGPFRIIGQFSNDSGSYTTSGLTVRHIPSGEQRTVLHLQYNDWPDKGVPDDIHSFLTFLEEFQSVCRHADSLNEKEEPSPPLIHCSAGVGRTGVLILADIMVNSLERNEEINIPKMLENLRQQRMMMVQTVSQYIFVYRTLIHFLRNTRLI</sequence>
<feature type="compositionally biased region" description="Polar residues" evidence="9">
    <location>
        <begin position="867"/>
        <end position="878"/>
    </location>
</feature>
<dbReference type="OrthoDB" id="10012364at2759"/>
<dbReference type="PRINTS" id="PR00700">
    <property type="entry name" value="PRTYPHPHTASE"/>
</dbReference>
<comment type="similarity">
    <text evidence="2">Belongs to the protein-tyrosine phosphatase family. Non-receptor class subfamily.</text>
</comment>
<dbReference type="PROSITE" id="PS50056">
    <property type="entry name" value="TYR_PHOSPHATASE_2"/>
    <property type="match status" value="1"/>
</dbReference>
<protein>
    <recommendedName>
        <fullName evidence="3">protein-tyrosine-phosphatase</fullName>
        <ecNumber evidence="3">3.1.3.48</ecNumber>
    </recommendedName>
</protein>
<dbReference type="SUPFAM" id="SSF54236">
    <property type="entry name" value="Ubiquitin-like"/>
    <property type="match status" value="1"/>
</dbReference>
<evidence type="ECO:0000256" key="4">
    <source>
        <dbReference type="ARBA" id="ARBA00022490"/>
    </source>
</evidence>
<dbReference type="InterPro" id="IPR016130">
    <property type="entry name" value="Tyr_Pase_AS"/>
</dbReference>
<dbReference type="Gene3D" id="2.30.29.30">
    <property type="entry name" value="Pleckstrin-homology domain (PH domain)/Phosphotyrosine-binding domain (PTB)"/>
    <property type="match status" value="1"/>
</dbReference>
<organism evidence="13 14">
    <name type="scientific">Holothuria leucospilota</name>
    <name type="common">Black long sea cucumber</name>
    <name type="synonym">Mertensiothuria leucospilota</name>
    <dbReference type="NCBI Taxonomy" id="206669"/>
    <lineage>
        <taxon>Eukaryota</taxon>
        <taxon>Metazoa</taxon>
        <taxon>Echinodermata</taxon>
        <taxon>Eleutherozoa</taxon>
        <taxon>Echinozoa</taxon>
        <taxon>Holothuroidea</taxon>
        <taxon>Aspidochirotacea</taxon>
        <taxon>Aspidochirotida</taxon>
        <taxon>Holothuriidae</taxon>
        <taxon>Holothuria</taxon>
    </lineage>
</organism>
<dbReference type="AlphaFoldDB" id="A0A9Q1CHW0"/>
<dbReference type="PANTHER" id="PTHR45706">
    <property type="entry name" value="TYROSINE-PROTEIN PHOSPHATASE"/>
    <property type="match status" value="1"/>
</dbReference>
<dbReference type="PANTHER" id="PTHR45706:SF1">
    <property type="entry name" value="PEZ, ISOFORM A"/>
    <property type="match status" value="1"/>
</dbReference>
<keyword evidence="6" id="KW-0378">Hydrolase</keyword>
<dbReference type="InterPro" id="IPR003595">
    <property type="entry name" value="Tyr_Pase_cat"/>
</dbReference>
<evidence type="ECO:0000256" key="8">
    <source>
        <dbReference type="ARBA" id="ARBA00023212"/>
    </source>
</evidence>
<dbReference type="InterPro" id="IPR014352">
    <property type="entry name" value="FERM/acyl-CoA-bd_prot_sf"/>
</dbReference>
<evidence type="ECO:0000256" key="7">
    <source>
        <dbReference type="ARBA" id="ARBA00022912"/>
    </source>
</evidence>
<evidence type="ECO:0000256" key="1">
    <source>
        <dbReference type="ARBA" id="ARBA00004245"/>
    </source>
</evidence>
<dbReference type="InterPro" id="IPR019748">
    <property type="entry name" value="FERM_central"/>
</dbReference>
<dbReference type="InterPro" id="IPR000242">
    <property type="entry name" value="PTP_cat"/>
</dbReference>
<dbReference type="CDD" id="cd14473">
    <property type="entry name" value="FERM_B-lobe"/>
    <property type="match status" value="1"/>
</dbReference>
<evidence type="ECO:0000256" key="6">
    <source>
        <dbReference type="ARBA" id="ARBA00022801"/>
    </source>
</evidence>
<reference evidence="13" key="1">
    <citation type="submission" date="2021-10" db="EMBL/GenBank/DDBJ databases">
        <title>Tropical sea cucumber genome reveals ecological adaptation and Cuvierian tubules defense mechanism.</title>
        <authorList>
            <person name="Chen T."/>
        </authorList>
    </citation>
    <scope>NUCLEOTIDE SEQUENCE</scope>
    <source>
        <strain evidence="13">Nanhai2018</strain>
        <tissue evidence="13">Muscle</tissue>
    </source>
</reference>
<dbReference type="SMART" id="SM01196">
    <property type="entry name" value="FERM_C"/>
    <property type="match status" value="1"/>
</dbReference>
<dbReference type="EMBL" id="JAIZAY010000003">
    <property type="protein sequence ID" value="KAJ8044990.1"/>
    <property type="molecule type" value="Genomic_DNA"/>
</dbReference>
<dbReference type="SUPFAM" id="SSF47031">
    <property type="entry name" value="Second domain of FERM"/>
    <property type="match status" value="1"/>
</dbReference>
<dbReference type="PROSITE" id="PS00383">
    <property type="entry name" value="TYR_PHOSPHATASE_1"/>
    <property type="match status" value="1"/>
</dbReference>
<dbReference type="InterPro" id="IPR000387">
    <property type="entry name" value="Tyr_Pase_dom"/>
</dbReference>
<dbReference type="Pfam" id="PF09379">
    <property type="entry name" value="FERM_N"/>
    <property type="match status" value="1"/>
</dbReference>